<dbReference type="Pfam" id="PF21251">
    <property type="entry name" value="Ribosomal_uS5m_N"/>
    <property type="match status" value="1"/>
</dbReference>
<dbReference type="PANTHER" id="PTHR48277">
    <property type="entry name" value="MITOCHONDRIAL RIBOSOMAL PROTEIN S5"/>
    <property type="match status" value="1"/>
</dbReference>
<proteinExistence type="inferred from homology"/>
<evidence type="ECO:0000256" key="3">
    <source>
        <dbReference type="ARBA" id="ARBA00022980"/>
    </source>
</evidence>
<dbReference type="Pfam" id="PF00333">
    <property type="entry name" value="Ribosomal_S5"/>
    <property type="match status" value="1"/>
</dbReference>
<feature type="domain" description="S5 DRBM" evidence="11">
    <location>
        <begin position="185"/>
        <end position="249"/>
    </location>
</feature>
<dbReference type="Proteomes" id="UP000694865">
    <property type="component" value="Unplaced"/>
</dbReference>
<dbReference type="RefSeq" id="XP_002731451.1">
    <property type="nucleotide sequence ID" value="XM_002731405.2"/>
</dbReference>
<organism evidence="12 13">
    <name type="scientific">Saccoglossus kowalevskii</name>
    <name type="common">Acorn worm</name>
    <dbReference type="NCBI Taxonomy" id="10224"/>
    <lineage>
        <taxon>Eukaryota</taxon>
        <taxon>Metazoa</taxon>
        <taxon>Hemichordata</taxon>
        <taxon>Enteropneusta</taxon>
        <taxon>Harrimaniidae</taxon>
        <taxon>Saccoglossus</taxon>
    </lineage>
</organism>
<evidence type="ECO:0000313" key="13">
    <source>
        <dbReference type="RefSeq" id="XP_002731451.1"/>
    </source>
</evidence>
<gene>
    <name evidence="13" type="primary">LOC100369119</name>
</gene>
<dbReference type="Pfam" id="PF03719">
    <property type="entry name" value="Ribosomal_S5_C"/>
    <property type="match status" value="1"/>
</dbReference>
<dbReference type="InterPro" id="IPR013810">
    <property type="entry name" value="Ribosomal_uS5_N"/>
</dbReference>
<dbReference type="Gene3D" id="3.30.230.10">
    <property type="match status" value="1"/>
</dbReference>
<evidence type="ECO:0000256" key="8">
    <source>
        <dbReference type="PROSITE-ProRule" id="PRU00268"/>
    </source>
</evidence>
<keyword evidence="3 8" id="KW-0689">Ribosomal protein</keyword>
<keyword evidence="12" id="KW-1185">Reference proteome</keyword>
<dbReference type="InterPro" id="IPR005324">
    <property type="entry name" value="Ribosomal_uS5_C"/>
</dbReference>
<evidence type="ECO:0000256" key="9">
    <source>
        <dbReference type="RuleBase" id="RU003823"/>
    </source>
</evidence>
<dbReference type="PANTHER" id="PTHR48277:SF1">
    <property type="entry name" value="MITOCHONDRIAL RIBOSOMAL PROTEIN S5"/>
    <property type="match status" value="1"/>
</dbReference>
<evidence type="ECO:0000259" key="11">
    <source>
        <dbReference type="PROSITE" id="PS50881"/>
    </source>
</evidence>
<dbReference type="GeneID" id="100369119"/>
<dbReference type="InterPro" id="IPR014721">
    <property type="entry name" value="Ribsml_uS5_D2-typ_fold_subgr"/>
</dbReference>
<comment type="similarity">
    <text evidence="2 9">Belongs to the universal ribosomal protein uS5 family.</text>
</comment>
<reference evidence="13" key="1">
    <citation type="submission" date="2025-08" db="UniProtKB">
        <authorList>
            <consortium name="RefSeq"/>
        </authorList>
    </citation>
    <scope>IDENTIFICATION</scope>
    <source>
        <tissue evidence="13">Testes</tissue>
    </source>
</reference>
<dbReference type="InterPro" id="IPR020568">
    <property type="entry name" value="Ribosomal_Su5_D2-typ_SF"/>
</dbReference>
<evidence type="ECO:0000256" key="7">
    <source>
        <dbReference type="ARBA" id="ARBA00041606"/>
    </source>
</evidence>
<dbReference type="SUPFAM" id="SSF54211">
    <property type="entry name" value="Ribosomal protein S5 domain 2-like"/>
    <property type="match status" value="1"/>
</dbReference>
<sequence length="397" mass="44718">MAAHVRLLARVPTTLSKDIGIVARLSQLHLTHRYVSEPSSTVYGVVTPMFVQCRHSSFFNTLTGDQLWKSVMADSGKASKKGRGKRGKKGARKNLNRGQYLGDGKISMEWPGLNAPVVKDNAPATIRRKAADPNKEAELLRLRESWDKKKKRSSGLHERGWTSVSWGGRSVGPPDPVPGCDFEDFDSRVIQVKRVFNMTATVGRKRSTFAVAVVGNANGAFGYAVGKSEDIMSALRKAKNSAAHCLYYCERYENHTLYHDVETRFKATRIRMKKQNKGYGLRCHRIIKEICKLAGITDLYARVYGSKNPLNICHAVFQGLASQETHQQIADRHRLHLVEFREECDNFPCVVASPQGGDVRDDIEIRDWDKEMPLEWKEIKPKSKRSAGFERDGTMII</sequence>
<dbReference type="InterPro" id="IPR000851">
    <property type="entry name" value="Ribosomal_uS5"/>
</dbReference>
<keyword evidence="4" id="KW-0496">Mitochondrion</keyword>
<accession>A0ABM0GJV5</accession>
<feature type="region of interest" description="Disordered" evidence="10">
    <location>
        <begin position="74"/>
        <end position="99"/>
    </location>
</feature>
<evidence type="ECO:0000256" key="10">
    <source>
        <dbReference type="SAM" id="MobiDB-lite"/>
    </source>
</evidence>
<feature type="region of interest" description="Disordered" evidence="10">
    <location>
        <begin position="151"/>
        <end position="170"/>
    </location>
</feature>
<dbReference type="InterPro" id="IPR048584">
    <property type="entry name" value="Ribosomal_uS5m_N"/>
</dbReference>
<protein>
    <recommendedName>
        <fullName evidence="6">Small ribosomal subunit protein uS5m</fullName>
    </recommendedName>
    <alternativeName>
        <fullName evidence="7">28S ribosomal protein S5, mitochondrial</fullName>
    </alternativeName>
</protein>
<evidence type="ECO:0000256" key="6">
    <source>
        <dbReference type="ARBA" id="ARBA00039335"/>
    </source>
</evidence>
<evidence type="ECO:0000256" key="1">
    <source>
        <dbReference type="ARBA" id="ARBA00004173"/>
    </source>
</evidence>
<keyword evidence="5 8" id="KW-0687">Ribonucleoprotein</keyword>
<feature type="compositionally biased region" description="Basic residues" evidence="10">
    <location>
        <begin position="78"/>
        <end position="95"/>
    </location>
</feature>
<name>A0ABM0GJV5_SACKO</name>
<evidence type="ECO:0000313" key="12">
    <source>
        <dbReference type="Proteomes" id="UP000694865"/>
    </source>
</evidence>
<dbReference type="PROSITE" id="PS50881">
    <property type="entry name" value="S5_DSRBD"/>
    <property type="match status" value="1"/>
</dbReference>
<comment type="subcellular location">
    <subcellularLocation>
        <location evidence="1">Mitochondrion</location>
    </subcellularLocation>
</comment>
<evidence type="ECO:0000256" key="2">
    <source>
        <dbReference type="ARBA" id="ARBA00008945"/>
    </source>
</evidence>
<evidence type="ECO:0000256" key="4">
    <source>
        <dbReference type="ARBA" id="ARBA00023128"/>
    </source>
</evidence>
<dbReference type="SUPFAM" id="SSF54768">
    <property type="entry name" value="dsRNA-binding domain-like"/>
    <property type="match status" value="1"/>
</dbReference>
<evidence type="ECO:0000256" key="5">
    <source>
        <dbReference type="ARBA" id="ARBA00023274"/>
    </source>
</evidence>
<dbReference type="Gene3D" id="3.30.160.20">
    <property type="match status" value="1"/>
</dbReference>